<accession>A0A413T3H7</accession>
<organism evidence="5 6">
    <name type="scientific">Phocaeicola coprophilus</name>
    <dbReference type="NCBI Taxonomy" id="387090"/>
    <lineage>
        <taxon>Bacteria</taxon>
        <taxon>Pseudomonadati</taxon>
        <taxon>Bacteroidota</taxon>
        <taxon>Bacteroidia</taxon>
        <taxon>Bacteroidales</taxon>
        <taxon>Bacteroidaceae</taxon>
        <taxon>Phocaeicola</taxon>
    </lineage>
</organism>
<keyword evidence="3" id="KW-0472">Membrane</keyword>
<dbReference type="Pfam" id="PF17139">
    <property type="entry name" value="DUF5112"/>
    <property type="match status" value="1"/>
</dbReference>
<dbReference type="SMART" id="SM00387">
    <property type="entry name" value="HATPase_c"/>
    <property type="match status" value="2"/>
</dbReference>
<dbReference type="InterPro" id="IPR033405">
    <property type="entry name" value="DUF5112"/>
</dbReference>
<comment type="catalytic activity">
    <reaction evidence="1">
        <text>ATP + protein L-histidine = ADP + protein N-phospho-L-histidine.</text>
        <dbReference type="EC" id="2.7.13.3"/>
    </reaction>
</comment>
<protein>
    <recommendedName>
        <fullName evidence="2">histidine kinase</fullName>
        <ecNumber evidence="2">2.7.13.3</ecNumber>
    </recommendedName>
</protein>
<reference evidence="5 6" key="1">
    <citation type="submission" date="2018-08" db="EMBL/GenBank/DDBJ databases">
        <title>A genome reference for cultivated species of the human gut microbiota.</title>
        <authorList>
            <person name="Zou Y."/>
            <person name="Xue W."/>
            <person name="Luo G."/>
        </authorList>
    </citation>
    <scope>NUCLEOTIDE SEQUENCE [LARGE SCALE GENOMIC DNA]</scope>
    <source>
        <strain evidence="5 6">AM42-38</strain>
    </source>
</reference>
<dbReference type="GO" id="GO:0000155">
    <property type="term" value="F:phosphorelay sensor kinase activity"/>
    <property type="evidence" value="ECO:0007669"/>
    <property type="project" value="TreeGrafter"/>
</dbReference>
<proteinExistence type="predicted"/>
<feature type="transmembrane region" description="Helical" evidence="3">
    <location>
        <begin position="23"/>
        <end position="41"/>
    </location>
</feature>
<dbReference type="Proteomes" id="UP000283855">
    <property type="component" value="Unassembled WGS sequence"/>
</dbReference>
<evidence type="ECO:0000259" key="4">
    <source>
        <dbReference type="PROSITE" id="PS50109"/>
    </source>
</evidence>
<comment type="caution">
    <text evidence="5">The sequence shown here is derived from an EMBL/GenBank/DDBJ whole genome shotgun (WGS) entry which is preliminary data.</text>
</comment>
<evidence type="ECO:0000256" key="3">
    <source>
        <dbReference type="SAM" id="Phobius"/>
    </source>
</evidence>
<dbReference type="Pfam" id="PF02518">
    <property type="entry name" value="HATPase_c"/>
    <property type="match status" value="2"/>
</dbReference>
<dbReference type="PANTHER" id="PTHR45569:SF1">
    <property type="entry name" value="SENSOR PROTEIN KDPD"/>
    <property type="match status" value="1"/>
</dbReference>
<dbReference type="InterPro" id="IPR011990">
    <property type="entry name" value="TPR-like_helical_dom_sf"/>
</dbReference>
<dbReference type="EMBL" id="QSFT01000004">
    <property type="protein sequence ID" value="RHA77998.1"/>
    <property type="molecule type" value="Genomic_DNA"/>
</dbReference>
<dbReference type="InterPro" id="IPR033406">
    <property type="entry name" value="DUF5113"/>
</dbReference>
<gene>
    <name evidence="5" type="ORF">DW921_03070</name>
</gene>
<dbReference type="InterPro" id="IPR052023">
    <property type="entry name" value="Histidine_kinase_KdpD"/>
</dbReference>
<sequence length="1502" mass="172810">MQSLLYVYAGIVFLNMGMNRKVFFGYVSGVVLGIGLLLSSCGKAGGRENHSAEADSLNTLSYELRYKDLTASARAAGKAYSFAEGHPAQRAEALNNMAFCAFMRMDFEQASRLYRRAEVASENEVEALIADVGMMRVCQRTSLNKEFYDYRNNALRRIRRIREYDEALADERLNRRFNYALSEFYIVSGVYYYYLQQDEAALRSIQAISEESLKADTSQWLYYVYMRGSGGMYEAPTPDEVTLGEFECLVQCLQVSRMKDYIYFEANSLQAMAELLCMRRNRTLLEAKSPGLLRLVNEDDLPVDSLPLRYAEEALRLFKQYGDWYQISGAYRTLATCYNFAGMPDKALPMLAEALEFVNRHHEKYYHCADTTDRLHTYVPFSSECIELKWINDEGIKTVPEWIARLREQLSRTYAAMDRKPESDYNRNIYLDILDYARQDKELESRYAVLERESKQLNVLLALVVAGLLLLVVCFIFLNRRWRKRNTAYLSELRKVLDLCHRITGGVPVKAQGIGEVTEVLRQILKEGLSGIFPVDEVSILLNQKEEDEDEEMFKEESSGDVTETSGENKIMLDFDLVPLGKNESVGKLLLVLPQKLRKEEQALVRLLLPYLGWTLENGLNLVSLEDERRRLDKERYIHEQHLVENKRRNELKKACLSIVTGILPYIDRVSNEVHKLQSASYTREEEVKRGKFRYIDELIVRINEYNEILARWIKMRQGALSLNIENFALNELFLMISKGRRTFEMKRQELIVHETGAVVKADKALTLFMVNTLTENARKYTQEGGRIEVSATETDTYVEISVTDNGPGLSKEDVSLIQDEKVYDSGQIGLATAADAGELKKQKGHGFGLMNCRGIIEKYRKTSPVFEVCLFRVESSPGKGSRFYFRLPRGVRRMLGMCLLVLMPFLGGGCMHSAPVDERQAVPDSIAGYDSLLRVANDYANMVYECNVRGAYWEALSLADSALHYMNLHYRTYSGKKVPLLRLYTSEGGDERDWLAGRFDTDYFILLDVRNEAAVASLAVKDFRCYRYNNTIYTALYKQLTKDTSLEQYCIQMQQSAGNKWIALTLFILLVAGCGVVYYVLYFRRRLHYRYKMEQVFTVNEAIFARSVIHSEALDEIPQRLVDGVFNEICELVSVEGLALAVYDEESHILNYAFYRGEGDEVVRERMARCFEKQVQMWNDVTGWTLLPLWVEIGGERHCMGVLALKMIRCDNREEDPLLVELVAGYLAVALHTTVVQVGRKYHDIELAQDESNRVAYEENMLHVQNMVLDNCLSTIKHETIYYPNRIQQIVNRLNTDKGITEAEERKQITTVAELVDYYKDIFTLLSSCASRQLEEITFRRSEVPVERLAGFTRKYVEKAVRKLAFRVELEAEAEPVSVTGDEILLRFLLENLVDESLRYAQEGKLELKIRKEGEFVRFDFIDRRRNFTQEVLNGLFYPDLARMCPSASSEVLAGTEYLVCKQIIRDHDEFAGRRGCRINAMPAEGGGFSVWFTLPLKRTE</sequence>
<name>A0A413T3H7_9BACT</name>
<evidence type="ECO:0000313" key="5">
    <source>
        <dbReference type="EMBL" id="RHA77998.1"/>
    </source>
</evidence>
<keyword evidence="3" id="KW-0812">Transmembrane</keyword>
<evidence type="ECO:0000313" key="6">
    <source>
        <dbReference type="Proteomes" id="UP000283855"/>
    </source>
</evidence>
<feature type="transmembrane region" description="Helical" evidence="3">
    <location>
        <begin position="459"/>
        <end position="478"/>
    </location>
</feature>
<dbReference type="PANTHER" id="PTHR45569">
    <property type="entry name" value="SENSOR PROTEIN KDPD"/>
    <property type="match status" value="1"/>
</dbReference>
<dbReference type="GO" id="GO:0005886">
    <property type="term" value="C:plasma membrane"/>
    <property type="evidence" value="ECO:0007669"/>
    <property type="project" value="TreeGrafter"/>
</dbReference>
<dbReference type="Gene3D" id="3.30.565.10">
    <property type="entry name" value="Histidine kinase-like ATPase, C-terminal domain"/>
    <property type="match status" value="2"/>
</dbReference>
<dbReference type="InterPro" id="IPR003594">
    <property type="entry name" value="HATPase_dom"/>
</dbReference>
<dbReference type="SUPFAM" id="SSF55874">
    <property type="entry name" value="ATPase domain of HSP90 chaperone/DNA topoisomerase II/histidine kinase"/>
    <property type="match status" value="2"/>
</dbReference>
<keyword evidence="3" id="KW-1133">Transmembrane helix</keyword>
<dbReference type="Pfam" id="PF17140">
    <property type="entry name" value="DUF5113"/>
    <property type="match status" value="2"/>
</dbReference>
<evidence type="ECO:0000256" key="2">
    <source>
        <dbReference type="ARBA" id="ARBA00012438"/>
    </source>
</evidence>
<evidence type="ECO:0000256" key="1">
    <source>
        <dbReference type="ARBA" id="ARBA00000085"/>
    </source>
</evidence>
<dbReference type="EC" id="2.7.13.3" evidence="2"/>
<dbReference type="SUPFAM" id="SSF48452">
    <property type="entry name" value="TPR-like"/>
    <property type="match status" value="1"/>
</dbReference>
<dbReference type="PROSITE" id="PS50109">
    <property type="entry name" value="HIS_KIN"/>
    <property type="match status" value="2"/>
</dbReference>
<dbReference type="InterPro" id="IPR036890">
    <property type="entry name" value="HATPase_C_sf"/>
</dbReference>
<dbReference type="InterPro" id="IPR004358">
    <property type="entry name" value="Sig_transdc_His_kin-like_C"/>
</dbReference>
<dbReference type="SMART" id="SM00028">
    <property type="entry name" value="TPR"/>
    <property type="match status" value="2"/>
</dbReference>
<dbReference type="Gene3D" id="1.25.40.10">
    <property type="entry name" value="Tetratricopeptide repeat domain"/>
    <property type="match status" value="1"/>
</dbReference>
<dbReference type="InterPro" id="IPR005467">
    <property type="entry name" value="His_kinase_dom"/>
</dbReference>
<feature type="transmembrane region" description="Helical" evidence="3">
    <location>
        <begin position="1062"/>
        <end position="1084"/>
    </location>
</feature>
<dbReference type="PRINTS" id="PR00344">
    <property type="entry name" value="BCTRLSENSOR"/>
</dbReference>
<dbReference type="InterPro" id="IPR019734">
    <property type="entry name" value="TPR_rpt"/>
</dbReference>
<feature type="domain" description="Histidine kinase" evidence="4">
    <location>
        <begin position="669"/>
        <end position="892"/>
    </location>
</feature>
<feature type="domain" description="Histidine kinase" evidence="4">
    <location>
        <begin position="1276"/>
        <end position="1500"/>
    </location>
</feature>